<keyword evidence="3" id="KW-1185">Reference proteome</keyword>
<sequence>MRKYYCSPLLLVVVVLVLIIFPVMAAYKAHHNDGDTGNFLQAYPAAKDTKLDNCYLCHTGGKSKDKYLDTCDYCHATYGYKAPHPEGSIQKTLNPFGAAYLAAGRSAAAFASIAELDSDRDGFSNEQEINRGYLPGDVSDNPTVKQAAAVIYTKERLMHLPKTSQFMAVDTAKAGDYYATYTGVQVWELLKDAGILASATDITVYSADGYSRNYAITDIRQSFPQGRFLSRYPWIKYPETSTYLDGQQIKGELKYLLAYERDGYPLLEGRARMGKDGGKVFINGEGPYRFIAPSTIPVVPDRSEWSIDRDDPPYPYNPERPILKNADYCGKTVVAIQVNTANQKLFQYDWNGKAWQMVEKGELVVYGAIQPHL</sequence>
<organism evidence="2 3">
    <name type="scientific">Sporomusa ovata</name>
    <dbReference type="NCBI Taxonomy" id="2378"/>
    <lineage>
        <taxon>Bacteria</taxon>
        <taxon>Bacillati</taxon>
        <taxon>Bacillota</taxon>
        <taxon>Negativicutes</taxon>
        <taxon>Selenomonadales</taxon>
        <taxon>Sporomusaceae</taxon>
        <taxon>Sporomusa</taxon>
    </lineage>
</organism>
<dbReference type="InterPro" id="IPR036374">
    <property type="entry name" value="OxRdtase_Mopterin-bd_sf"/>
</dbReference>
<proteinExistence type="predicted"/>
<dbReference type="Proteomes" id="UP000049855">
    <property type="component" value="Unassembled WGS sequence"/>
</dbReference>
<keyword evidence="1" id="KW-0732">Signal</keyword>
<protein>
    <submittedName>
        <fullName evidence="2">Uncharacterized protein</fullName>
    </submittedName>
</protein>
<dbReference type="SUPFAM" id="SSF48695">
    <property type="entry name" value="Multiheme cytochromes"/>
    <property type="match status" value="1"/>
</dbReference>
<dbReference type="EMBL" id="CTRP01000014">
    <property type="protein sequence ID" value="CQR73693.1"/>
    <property type="molecule type" value="Genomic_DNA"/>
</dbReference>
<dbReference type="AlphaFoldDB" id="A0A0U1L3K6"/>
<feature type="signal peptide" evidence="1">
    <location>
        <begin position="1"/>
        <end position="25"/>
    </location>
</feature>
<dbReference type="NCBIfam" id="NF041762">
    <property type="entry name" value="diheme_GEGP"/>
    <property type="match status" value="1"/>
</dbReference>
<dbReference type="SUPFAM" id="SSF56524">
    <property type="entry name" value="Oxidoreductase molybdopterin-binding domain"/>
    <property type="match status" value="1"/>
</dbReference>
<name>A0A0U1L3K6_9FIRM</name>
<dbReference type="InterPro" id="IPR036280">
    <property type="entry name" value="Multihaem_cyt_sf"/>
</dbReference>
<accession>A0A0U1L3K6</accession>
<dbReference type="RefSeq" id="WP_021170960.1">
    <property type="nucleotide sequence ID" value="NZ_CTRP01000014.1"/>
</dbReference>
<evidence type="ECO:0000313" key="2">
    <source>
        <dbReference type="EMBL" id="CQR73693.1"/>
    </source>
</evidence>
<gene>
    <name evidence="2" type="ORF">SpAn4DRAFT_0155</name>
</gene>
<feature type="chain" id="PRO_5006710735" evidence="1">
    <location>
        <begin position="26"/>
        <end position="373"/>
    </location>
</feature>
<reference evidence="3" key="1">
    <citation type="submission" date="2015-03" db="EMBL/GenBank/DDBJ databases">
        <authorList>
            <person name="Nijsse Bart"/>
        </authorList>
    </citation>
    <scope>NUCLEOTIDE SEQUENCE [LARGE SCALE GENOMIC DNA]</scope>
</reference>
<evidence type="ECO:0000256" key="1">
    <source>
        <dbReference type="SAM" id="SignalP"/>
    </source>
</evidence>
<dbReference type="Gene3D" id="3.90.420.10">
    <property type="entry name" value="Oxidoreductase, molybdopterin-binding domain"/>
    <property type="match status" value="1"/>
</dbReference>
<evidence type="ECO:0000313" key="3">
    <source>
        <dbReference type="Proteomes" id="UP000049855"/>
    </source>
</evidence>